<sequence>MVSENRRPTRHDQHETSGLPAPVLRSVVLRMNDAFPKLYEKWDVKGCMRKNWSLLFERLDTDKSGRLDYDEFKTALTDVLEIPIRSKDSKVPRKEGEIKEEELEGLWAYVDHDKSGEVTIDEFQHACYLLILDDWPVLQKATLQRICQQLNDACVHEYSKEGSGVTDGNWFKIFGHFDTDESGRMGFEELEGVTRMRDPGLNLSEADLTLDELRGLWRALDVDFSGLVDVDEFMHFMKDHGPQMHQLTEYSKQMRGLESRATTPSGATKEKKPKVEKKPGVYYQPKQKKRYTGRPNKAEARGAALAFSTASAFVDTFSDLAKADDGSKALLRRYAETHISGSVPRVRKPTPIKLSKRKRVVQPMDLDNLEAPRPKTPPPPIIIERDPGVGCCEPPHLDPRSEFSASQKIDGPRKAAMPQKQRDAIKKRKAAARLEEIHQMPLGDAARALMSDWASTKEGGAILSHAPQLPLHIFDDADHVEVATIAWRKYGGKPVAVALRQDRSPSDQVSDFERRLGRWVPCTILQHSDDGDGRNHRVKWFDDPWPPESWVPAVATIGAWQDRFVSINRLQGALIRRAACEERLRLRHFFASAPLCKKVIANLRNELFPTLDERVHRETKPWRNDVQLAKEMDEAERDYVIEMQGFIFAQLAKAAFAGEAPSRDVRFLSSDGTLDLPADAFVSKDTHRRFLLAKHALLHVAPEASEAIDDEDVEEGQHANWISSKWGTSDEPTADEGYRIDGNASPARKPVVLPLKAGLTREIHFPDDVVDKHDDGHFNELHPFVGSRFALCATQGAQKIIATHSLDATFLVHRPVQLSPAAFQRLFSEVLSKGLPAVEKTWPKDVGEALRTGLTGLVEPCFDPTRVEYHGDLFDTRKSPQEPLRRLLERTRYAMATELDTALRIATARYVEAVEETCRDDRFLRKPWFRLDLDIDIKDDLNDDMTASEKRKVQKQWSFAKKGQLRDADIAAALVMPLQKLFEGCARCGDPCVSALSHLQYVPPRAITCPWDGASEAQPAWVRDALRRLRACAATAADPVATYVRDVGAMLEREMRGRDSAELSLKRNYAEDVRSHDLDDEECELEPADTSLGRARNAVKKGGLGPAPPALPKDVRTIARELNEGKTTIESASASLDASPRRLCALTECDASIARRSLLRALHGVRRDTLDGHADQCYLIGTWCETRWRKIKAVLDTPCSDAETTVAVEKFVEVVPQLIKPILATARDASNIAELCALHGRPLNAVEGMCIARADRAWEPKVLKSLKRAKGECVRMRAQHTERLDDDRAEYEERLAEAAVLVRKACQYDAARFRGDAAFDGALKAVAKRSTDCKDAQESIEALTQELADLNRREGILSKDPTPADSLEALVDAFEPHRLLAAAGEHNVEATDAFASMRLGEARDEAFLAHLQPTYDLARRGGKILADRQALLDAANAKKAFNERLVAREDPAVVAACDWCGAGKLRESYGDVDRLVDAPAGPAWTKSLIAARVVASAERQVWLARCVQDLEGGLDAAAFRAKPVVDAVTYVVKGLAAGGDRDWVVKGDECSTLEMWGAELAALLGFPLGRGFEVRRITDSLVKNRHAVARLADAAHRCRRALALARRLEAVWNNQLLDIVPHQVTRPAERAKSGKMKDPKVVVAGNKLVKLEALFRAFDTCLVELDACRTGPLSGEGDNSPSVMADASVKNLASRLRAAEETLERWATVQGKWEALATVFAAGGDALRKQLPHEAATFSKVTRALAKCCAAAKGVNGRARVIEVQDRLAPLKNVLEDALIDVEEATRGIHDFAEARRLACARLCMVSEQDLWDLLIGDPDQDPRETKRRARKAVVLCFPGVSDVRFVGDSLRIEALVARHEPYAKKADLSTFDEEDIHETLELAKTEDVDAGGRCELWLNELEKGMKEAVQALTQASAEAMLKEPGRGAWCLQQQAASGLLAARCAFTAEAEGLLTDRGFVGTNELKRRQLVRINSVARRLKENHARHTFQKLQTFAAFEVEGRDAADSLIESVCASCEDFAWAARLRFYFENPAAIAMDGVEAGRVVAEAALSRRFCGDEYRGGAAGEALFITPNCERCMLEILAALRVGVTASLSGGTGKRSLAEKLGEMLAQPVVRLHCMDVDESLLRRVCTGLENGGLWLVLAGVARASSNVIASLAQHLASLENATRAEAHHPHEAHGPKHRRPPPGSREDGPAVILCFDGLPTRFPAALAARARPILRTAPDLHRVAALALAAHGFTSAGAIDGGRRLASAIRLLGDASWAAAAARTGSDEGAAAWSALAALASARPVRVVVACVNAAAAARAAYDEDALARGDGQLVAAAFVKVALKLASTSENASLLVRELVRDAFADWSGDVAPPDDTDDGREAARQELVEAGCDPRPEAIDVLVAARQALAAKRAVCVVGPAGCGKSRALRSLKATRVYPQALSSPDALDAVLRTRTKHVDVHLNRIREWQESETCETVVVDGVVDGLIGDVLCATLDNIGAPTAQGAHRSSMMDKRIIVETDDLSNASPALINRLQVVHYASHDATLDVSSRVALLVDDVMADAMPSLKSKLQAAIALLAPCAFQKHASGSCAGTFVALLDGLLLAPLRPRPGAPLPPLRACARAPEVVNSAVAWALLWAVGSVQPEQERLAFELEFVAKARPLVDFYPPLPEDNLYGYCLDIGRARWVPWADCLPKVSRAPPLPIPSTHHCGAIYLPTPAAAAGARLARLAMCSNASVLLIDGMRDGDAVAGAQAALQGLLGCVDGVATQFDRALITTQEELKAQAQKSPKKRKKKKKPGVTEGAYMKIELAPLEALEGAEPVVLPPGRGELPPAERPFDACAVYSSLGTTAADLRSAFERCLDRRRRGVLGGIGGPLFVRMDDVALLPRGPSEFVRQVLDAQSYTTGEGTMRLEDVSVVATASDGLPFDFDRVEKRGEVRHAPWCFQEIAPRLASRMCVLRVDDEGALGLATAFASVVVGQPARTIDALARCTVELVQQCAKVARGLVQPASSQQVVLDTGGLQYGRRDLVRILQGFLLVPPSKAAELTRLWAHECRRCLADRLSETGSFSKSDFEDLLKDAASQEGPQELGGQEFSTIVPEDSELDFCDMVLPDEEEGELGADPYFTTELRDDGVDDVMRKLRGEASTVDEESVPSYIPPPRAKPYLIEAAPPRRAYARLEKTPVYAAAARAKLCHGAFVKESLREDVSIAHPVSRCIHDVMRVARCLRRPGGHVVLLGGAASGRRTVARLACRLIGGEVMTASDLIRTQGSSSFREALCQALSRLGDVEPSPVGLPKPPPVPPPLPTVIEDEAPVVDAPAPAPAPAPGPAPAPAPSPAPAPAPAVEEAAAPAPPQSEPKKSRARTPSPARKARKKGKKKRAKKEAAEIPTEATEQHLLTIVVGDDELGDDAAAWRALAAAMVCDEAAATADDDDFDASRTGKAAARAARVRGRLRVVVCATVGDDNRATAALAAREPALFTSACVVRCGSDDAAARADLARSMLTEWPEDAPQLAADLHTISAKYVKATPGHFHAFLRDAARAHTARVAETGRRLDRLNSALTCWRAAKTAAAQLKWATANAGQIAAQQKKAAAKAKADREALEGRASELNDELTAALKSGDAATQDSCREELGAISQRMDDLDEANRKAKETSLAQGDAKGIAERRSTVAVQFAEALTADAVRWACEYEGLKAARENACRDALLAGAAGAYLGSLDLEKRLELWEAWRKRIDEVLPLSEPAALEDAPQQPSHGDQDPDALTVATLGALRDTLEWRLGAVYADEPGSGVSAACTLLCARWPLLIDPLRVARKFIMRCAVATGPQRGTFVDEETGEREPGVLSCRIGHADFSETLADALHGHWLIVEGVGEALLPFELLPVVQGGRAVAPKNFNLFLIADDDSISARLRGCCNVVKINPSAALSSRAMWECVAQHELPSLASTLDRLAFKRAVADRQAQAAEDRLFGALVTCAAPTDGEAIGGDHDAIGTNAIAEELKNAEGRLAAAKPDFQAEMRKHVHVWKLCGRDRRGPGIAAHLFDDREVLMDAEETIKDLGFKRGQLAEMREEDRQGRIALAPLRPVAARLGAMCLAIGSDLLFQSAGRAIASLNTPARLPPKAPTKENEEEKVHKRVAAVRKAVVRAASAVALRGCLSKELTALKARLCARPDWSDAERDEWRFVLTGEVGPATDPVEEDFMALKSGNNLVGGAKRRLEDLKLARRASLPNETRCGHWLFAADARARAKACGTLPALAGLEKTLDNWEKVLESATPYDEEFPSPYADLTPLQRLCVIRAVRFDALAAALEAFAAAELGQAEEDSALEKAASLDDESAPPIILRVSPEADDGREALQRVADANGVRLVVVGADSHAARAVAQAASEGAWLLVTDCATASPEILSAVAWAAVDQPLVERGVAGKPAHATFRLWLSVVEDVSEESHVDSLTSLRLVSAPSVKAVPQALLAASTVVALDAPRTLAESVERTTSLVGDDEGISEAALRCATTLAVCGERRDALGSLGWNGGGVSQLSGAASHAIQGVWPFIAPEITPPGRRSLLKAVGRAVKGGRWKELQTLIVGIGATSCGGDVDQRLLEFVAKSIGSTKAQQLLDWPEDATTWTTAELPEKRAAEEVGGAPILAALRGSAESASATSKAARAGSYFPETVLDDVRLAATLDLCFKAADVFGPRLDEEAPRQVSLEPDDAPVADEAPGAAARPDVKAAVGSVEEDIVAMCTKRREQAFKAACAWARRTKNAKPDEPDYTEAPDPPTEFDGILLRERDRLRILASKVFADVAALQSSLVGSAPASDEERLRLGDVASSLRRLEIPAAWRNASAPPETMASLGDWFDHVKARARLLTGWYEALAPPSPIPLDLLAEPAAVVHAVRLQAARHWGVPLDEVWLDSRAKPEEDDDQSDLDSFKGDEVSRSRASTPAASRAATPGDDLIDEKMPVEPPKLVVSITGMTIEGARWDQFAPDGGALRECERIDGPFDPAPVVSLIPLAREAFFDEDEEAERLSPKGVYRCPVFASTRHTEVLFWINLKAYENTAERNRTASECLSRPERDAGKVLDQPFFIVRGVAAVLAVPPATVIVDT</sequence>
<feature type="compositionally biased region" description="Basic and acidic residues" evidence="4">
    <location>
        <begin position="2173"/>
        <end position="2183"/>
    </location>
</feature>
<dbReference type="PANTHER" id="PTHR10676">
    <property type="entry name" value="DYNEIN HEAVY CHAIN FAMILY PROTEIN"/>
    <property type="match status" value="1"/>
</dbReference>
<dbReference type="Pfam" id="PF18199">
    <property type="entry name" value="Dynein_C"/>
    <property type="match status" value="1"/>
</dbReference>
<dbReference type="InterPro" id="IPR035699">
    <property type="entry name" value="AAA_6"/>
</dbReference>
<dbReference type="Gene3D" id="1.10.238.10">
    <property type="entry name" value="EF-hand"/>
    <property type="match status" value="2"/>
</dbReference>
<dbReference type="GO" id="GO:0045505">
    <property type="term" value="F:dynein intermediate chain binding"/>
    <property type="evidence" value="ECO:0007669"/>
    <property type="project" value="InterPro"/>
</dbReference>
<dbReference type="GO" id="GO:0051959">
    <property type="term" value="F:dynein light intermediate chain binding"/>
    <property type="evidence" value="ECO:0007669"/>
    <property type="project" value="InterPro"/>
</dbReference>
<feature type="region of interest" description="Disordered" evidence="4">
    <location>
        <begin position="400"/>
        <end position="422"/>
    </location>
</feature>
<organism evidence="6 7">
    <name type="scientific">Pelagomonas calceolata</name>
    <dbReference type="NCBI Taxonomy" id="35677"/>
    <lineage>
        <taxon>Eukaryota</taxon>
        <taxon>Sar</taxon>
        <taxon>Stramenopiles</taxon>
        <taxon>Ochrophyta</taxon>
        <taxon>Pelagophyceae</taxon>
        <taxon>Pelagomonadales</taxon>
        <taxon>Pelagomonadaceae</taxon>
        <taxon>Pelagomonas</taxon>
    </lineage>
</organism>
<evidence type="ECO:0000256" key="1">
    <source>
        <dbReference type="ARBA" id="ARBA00022837"/>
    </source>
</evidence>
<feature type="compositionally biased region" description="Pro residues" evidence="4">
    <location>
        <begin position="3288"/>
        <end position="3301"/>
    </location>
</feature>
<dbReference type="Proteomes" id="UP000789595">
    <property type="component" value="Unassembled WGS sequence"/>
</dbReference>
<dbReference type="GO" id="GO:0097729">
    <property type="term" value="C:9+2 motile cilium"/>
    <property type="evidence" value="ECO:0007669"/>
    <property type="project" value="TreeGrafter"/>
</dbReference>
<feature type="coiled-coil region" evidence="3">
    <location>
        <begin position="1333"/>
        <end position="1360"/>
    </location>
</feature>
<dbReference type="Pfam" id="PF08393">
    <property type="entry name" value="DHC_N2"/>
    <property type="match status" value="1"/>
</dbReference>
<dbReference type="Gene3D" id="1.20.920.30">
    <property type="match status" value="1"/>
</dbReference>
<dbReference type="GO" id="GO:0060294">
    <property type="term" value="P:cilium movement involved in cell motility"/>
    <property type="evidence" value="ECO:0007669"/>
    <property type="project" value="TreeGrafter"/>
</dbReference>
<dbReference type="InterPro" id="IPR027417">
    <property type="entry name" value="P-loop_NTPase"/>
</dbReference>
<protein>
    <recommendedName>
        <fullName evidence="5">EF-hand domain-containing protein</fullName>
    </recommendedName>
</protein>
<comment type="caution">
    <text evidence="6">The sequence shown here is derived from an EMBL/GenBank/DDBJ whole genome shotgun (WGS) entry which is preliminary data.</text>
</comment>
<dbReference type="InterPro" id="IPR041228">
    <property type="entry name" value="Dynein_C"/>
</dbReference>
<feature type="compositionally biased region" description="Basic and acidic residues" evidence="4">
    <location>
        <begin position="4911"/>
        <end position="4920"/>
    </location>
</feature>
<dbReference type="Gene3D" id="1.20.140.100">
    <property type="entry name" value="Dynein heavy chain, N-terminal domain 2"/>
    <property type="match status" value="1"/>
</dbReference>
<dbReference type="InterPro" id="IPR002048">
    <property type="entry name" value="EF_hand_dom"/>
</dbReference>
<dbReference type="GO" id="GO:0005524">
    <property type="term" value="F:ATP binding"/>
    <property type="evidence" value="ECO:0007669"/>
    <property type="project" value="InterPro"/>
</dbReference>
<dbReference type="InterPro" id="IPR013602">
    <property type="entry name" value="Dynein_heavy_linker"/>
</dbReference>
<dbReference type="Gene3D" id="3.40.50.300">
    <property type="entry name" value="P-loop containing nucleotide triphosphate hydrolases"/>
    <property type="match status" value="4"/>
</dbReference>
<evidence type="ECO:0000313" key="6">
    <source>
        <dbReference type="EMBL" id="CAH0374265.1"/>
    </source>
</evidence>
<evidence type="ECO:0000259" key="5">
    <source>
        <dbReference type="PROSITE" id="PS50222"/>
    </source>
</evidence>
<reference evidence="6" key="1">
    <citation type="submission" date="2021-11" db="EMBL/GenBank/DDBJ databases">
        <authorList>
            <consortium name="Genoscope - CEA"/>
            <person name="William W."/>
        </authorList>
    </citation>
    <scope>NUCLEOTIDE SEQUENCE</scope>
</reference>
<feature type="domain" description="EF-hand" evidence="5">
    <location>
        <begin position="47"/>
        <end position="82"/>
    </location>
</feature>
<feature type="region of interest" description="Disordered" evidence="4">
    <location>
        <begin position="3284"/>
        <end position="3384"/>
    </location>
</feature>
<feature type="domain" description="EF-hand" evidence="5">
    <location>
        <begin position="98"/>
        <end position="133"/>
    </location>
</feature>
<dbReference type="InterPro" id="IPR043160">
    <property type="entry name" value="Dynein_C_barrel"/>
</dbReference>
<dbReference type="Pfam" id="PF13499">
    <property type="entry name" value="EF-hand_7"/>
    <property type="match status" value="1"/>
</dbReference>
<name>A0A8J2WNH1_9STRA</name>
<feature type="compositionally biased region" description="Pro residues" evidence="4">
    <location>
        <begin position="3315"/>
        <end position="3337"/>
    </location>
</feature>
<evidence type="ECO:0000256" key="2">
    <source>
        <dbReference type="ARBA" id="ARBA00023054"/>
    </source>
</evidence>
<dbReference type="InterPro" id="IPR024317">
    <property type="entry name" value="Dynein_heavy_chain_D4_dom"/>
</dbReference>
<dbReference type="GO" id="GO:0005509">
    <property type="term" value="F:calcium ion binding"/>
    <property type="evidence" value="ECO:0007669"/>
    <property type="project" value="InterPro"/>
</dbReference>
<feature type="region of interest" description="Disordered" evidence="4">
    <location>
        <begin position="4900"/>
        <end position="4942"/>
    </location>
</feature>
<dbReference type="Pfam" id="PF12774">
    <property type="entry name" value="AAA_6"/>
    <property type="match status" value="1"/>
</dbReference>
<gene>
    <name evidence="6" type="ORF">PECAL_4P15370</name>
</gene>
<feature type="compositionally biased region" description="Basic residues" evidence="4">
    <location>
        <begin position="3365"/>
        <end position="3377"/>
    </location>
</feature>
<feature type="domain" description="EF-hand" evidence="5">
    <location>
        <begin position="208"/>
        <end position="243"/>
    </location>
</feature>
<dbReference type="InterPro" id="IPR011992">
    <property type="entry name" value="EF-hand-dom_pair"/>
</dbReference>
<feature type="region of interest" description="Disordered" evidence="4">
    <location>
        <begin position="4684"/>
        <end position="4707"/>
    </location>
</feature>
<dbReference type="CDD" id="cd00051">
    <property type="entry name" value="EFh"/>
    <property type="match status" value="1"/>
</dbReference>
<dbReference type="InterPro" id="IPR018247">
    <property type="entry name" value="EF_Hand_1_Ca_BS"/>
</dbReference>
<feature type="region of interest" description="Disordered" evidence="4">
    <location>
        <begin position="255"/>
        <end position="278"/>
    </location>
</feature>
<keyword evidence="7" id="KW-1185">Reference proteome</keyword>
<dbReference type="Gene3D" id="1.20.920.20">
    <property type="match status" value="1"/>
</dbReference>
<evidence type="ECO:0000256" key="4">
    <source>
        <dbReference type="SAM" id="MobiDB-lite"/>
    </source>
</evidence>
<dbReference type="GO" id="GO:0030286">
    <property type="term" value="C:dynein complex"/>
    <property type="evidence" value="ECO:0007669"/>
    <property type="project" value="InterPro"/>
</dbReference>
<evidence type="ECO:0000256" key="3">
    <source>
        <dbReference type="SAM" id="Coils"/>
    </source>
</evidence>
<feature type="compositionally biased region" description="Low complexity" evidence="4">
    <location>
        <begin position="4921"/>
        <end position="4934"/>
    </location>
</feature>
<dbReference type="PROSITE" id="PS00018">
    <property type="entry name" value="EF_HAND_1"/>
    <property type="match status" value="3"/>
</dbReference>
<dbReference type="SUPFAM" id="SSF47473">
    <property type="entry name" value="EF-hand"/>
    <property type="match status" value="1"/>
</dbReference>
<dbReference type="SMART" id="SM00054">
    <property type="entry name" value="EFh"/>
    <property type="match status" value="4"/>
</dbReference>
<dbReference type="InterPro" id="IPR042222">
    <property type="entry name" value="Dynein_2_N"/>
</dbReference>
<dbReference type="Gene3D" id="1.20.58.1120">
    <property type="match status" value="1"/>
</dbReference>
<evidence type="ECO:0000313" key="7">
    <source>
        <dbReference type="Proteomes" id="UP000789595"/>
    </source>
</evidence>
<dbReference type="Gene3D" id="1.20.1270.280">
    <property type="match status" value="1"/>
</dbReference>
<accession>A0A8J2WNH1</accession>
<keyword evidence="1" id="KW-0106">Calcium</keyword>
<dbReference type="PROSITE" id="PS50222">
    <property type="entry name" value="EF_HAND_2"/>
    <property type="match status" value="4"/>
</dbReference>
<feature type="domain" description="EF-hand" evidence="5">
    <location>
        <begin position="165"/>
        <end position="200"/>
    </location>
</feature>
<dbReference type="Pfam" id="PF12780">
    <property type="entry name" value="AAA_8"/>
    <property type="match status" value="1"/>
</dbReference>
<dbReference type="GO" id="GO:0008569">
    <property type="term" value="F:minus-end-directed microtubule motor activity"/>
    <property type="evidence" value="ECO:0007669"/>
    <property type="project" value="TreeGrafter"/>
</dbReference>
<dbReference type="InterPro" id="IPR026983">
    <property type="entry name" value="DHC"/>
</dbReference>
<dbReference type="EMBL" id="CAKKNE010000004">
    <property type="protein sequence ID" value="CAH0374265.1"/>
    <property type="molecule type" value="Genomic_DNA"/>
</dbReference>
<proteinExistence type="predicted"/>
<feature type="region of interest" description="Disordered" evidence="4">
    <location>
        <begin position="2173"/>
        <end position="2195"/>
    </location>
</feature>
<feature type="coiled-coil region" evidence="3">
    <location>
        <begin position="3581"/>
        <end position="3648"/>
    </location>
</feature>
<dbReference type="Gene3D" id="3.10.490.20">
    <property type="match status" value="1"/>
</dbReference>
<keyword evidence="2 3" id="KW-0175">Coiled coil</keyword>